<comment type="caution">
    <text evidence="1">The sequence shown here is derived from an EMBL/GenBank/DDBJ whole genome shotgun (WGS) entry which is preliminary data.</text>
</comment>
<accession>A0A3E1NMX4</accession>
<evidence type="ECO:0000313" key="2">
    <source>
        <dbReference type="Proteomes" id="UP000261174"/>
    </source>
</evidence>
<name>A0A3E1NMX4_9BACT</name>
<keyword evidence="2" id="KW-1185">Reference proteome</keyword>
<dbReference type="RefSeq" id="WP_116857791.1">
    <property type="nucleotide sequence ID" value="NZ_QTJV01000027.1"/>
</dbReference>
<dbReference type="AlphaFoldDB" id="A0A3E1NMX4"/>
<protein>
    <submittedName>
        <fullName evidence="1">Uncharacterized protein</fullName>
    </submittedName>
</protein>
<evidence type="ECO:0000313" key="1">
    <source>
        <dbReference type="EMBL" id="RFM29271.1"/>
    </source>
</evidence>
<dbReference type="OrthoDB" id="775526at2"/>
<proteinExistence type="predicted"/>
<reference evidence="1 2" key="1">
    <citation type="submission" date="2018-08" db="EMBL/GenBank/DDBJ databases">
        <title>Chitinophaga sp. K20C18050901, a novel bacterium isolated from forest soil.</title>
        <authorList>
            <person name="Wang C."/>
        </authorList>
    </citation>
    <scope>NUCLEOTIDE SEQUENCE [LARGE SCALE GENOMIC DNA]</scope>
    <source>
        <strain evidence="1 2">K20C18050901</strain>
    </source>
</reference>
<gene>
    <name evidence="1" type="ORF">DXN04_33540</name>
</gene>
<dbReference type="Proteomes" id="UP000261174">
    <property type="component" value="Unassembled WGS sequence"/>
</dbReference>
<dbReference type="EMBL" id="QTJV01000027">
    <property type="protein sequence ID" value="RFM29271.1"/>
    <property type="molecule type" value="Genomic_DNA"/>
</dbReference>
<sequence length="134" mass="15785">MKYYSIKYFNGKEFFESNLFFSNVNQQVELTFKSEDFNIRTYEYYPFLALVKLRRELELFEIKLMCNGARLDVYPSSGMMIGINAYKLVLGKPVTKENICKIFDPVDDVSIVATVDEQHAYYIKWLESLKGKLE</sequence>
<organism evidence="1 2">
    <name type="scientific">Chitinophaga silvisoli</name>
    <dbReference type="NCBI Taxonomy" id="2291814"/>
    <lineage>
        <taxon>Bacteria</taxon>
        <taxon>Pseudomonadati</taxon>
        <taxon>Bacteroidota</taxon>
        <taxon>Chitinophagia</taxon>
        <taxon>Chitinophagales</taxon>
        <taxon>Chitinophagaceae</taxon>
        <taxon>Chitinophaga</taxon>
    </lineage>
</organism>